<evidence type="ECO:0000313" key="2">
    <source>
        <dbReference type="Proteomes" id="UP000007590"/>
    </source>
</evidence>
<dbReference type="HOGENOM" id="CLU_034925_0_0_10"/>
<dbReference type="STRING" id="929556.Solca_0402"/>
<gene>
    <name evidence="1" type="ordered locus">Solca_0402</name>
</gene>
<dbReference type="RefSeq" id="WP_014678770.1">
    <property type="nucleotide sequence ID" value="NC_017770.1"/>
</dbReference>
<evidence type="ECO:0000313" key="1">
    <source>
        <dbReference type="EMBL" id="AFD05542.1"/>
    </source>
</evidence>
<organism evidence="1 2">
    <name type="scientific">Solitalea canadensis (strain ATCC 29591 / DSM 3403 / JCM 21819 / LMG 8368 / NBRC 15130 / NCIMB 12057 / USAM 9D)</name>
    <name type="common">Flexibacter canadensis</name>
    <dbReference type="NCBI Taxonomy" id="929556"/>
    <lineage>
        <taxon>Bacteria</taxon>
        <taxon>Pseudomonadati</taxon>
        <taxon>Bacteroidota</taxon>
        <taxon>Sphingobacteriia</taxon>
        <taxon>Sphingobacteriales</taxon>
        <taxon>Sphingobacteriaceae</taxon>
        <taxon>Solitalea</taxon>
    </lineage>
</organism>
<protein>
    <recommendedName>
        <fullName evidence="3">T9SS C-terminal target domain-containing protein</fullName>
    </recommendedName>
</protein>
<dbReference type="Proteomes" id="UP000007590">
    <property type="component" value="Chromosome"/>
</dbReference>
<dbReference type="EMBL" id="CP003349">
    <property type="protein sequence ID" value="AFD05542.1"/>
    <property type="molecule type" value="Genomic_DNA"/>
</dbReference>
<reference evidence="1" key="1">
    <citation type="submission" date="2012-02" db="EMBL/GenBank/DDBJ databases">
        <title>The complete genome of Solitalea canadensis DSM 3403.</title>
        <authorList>
            <consortium name="US DOE Joint Genome Institute (JGI-PGF)"/>
            <person name="Lucas S."/>
            <person name="Copeland A."/>
            <person name="Lapidus A."/>
            <person name="Glavina del Rio T."/>
            <person name="Dalin E."/>
            <person name="Tice H."/>
            <person name="Bruce D."/>
            <person name="Goodwin L."/>
            <person name="Pitluck S."/>
            <person name="Peters L."/>
            <person name="Ovchinnikova G."/>
            <person name="Lu M."/>
            <person name="Kyrpides N."/>
            <person name="Mavromatis K."/>
            <person name="Ivanova N."/>
            <person name="Brettin T."/>
            <person name="Detter J.C."/>
            <person name="Han C."/>
            <person name="Larimer F."/>
            <person name="Land M."/>
            <person name="Hauser L."/>
            <person name="Markowitz V."/>
            <person name="Cheng J.-F."/>
            <person name="Hugenholtz P."/>
            <person name="Woyke T."/>
            <person name="Wu D."/>
            <person name="Spring S."/>
            <person name="Schroeder M."/>
            <person name="Kopitz M."/>
            <person name="Brambilla E."/>
            <person name="Klenk H.-P."/>
            <person name="Eisen J.A."/>
        </authorList>
    </citation>
    <scope>NUCLEOTIDE SEQUENCE</scope>
    <source>
        <strain evidence="1">DSM 3403</strain>
    </source>
</reference>
<proteinExistence type="predicted"/>
<keyword evidence="2" id="KW-1185">Reference proteome</keyword>
<dbReference type="AlphaFoldDB" id="H8KP20"/>
<dbReference type="KEGG" id="scn:Solca_0402"/>
<dbReference type="PROSITE" id="PS51257">
    <property type="entry name" value="PROKAR_LIPOPROTEIN"/>
    <property type="match status" value="1"/>
</dbReference>
<evidence type="ECO:0008006" key="3">
    <source>
        <dbReference type="Google" id="ProtNLM"/>
    </source>
</evidence>
<name>H8KP20_SOLCM</name>
<dbReference type="PANTHER" id="PTHR41339:SF1">
    <property type="entry name" value="SECRETED PROTEIN"/>
    <property type="match status" value="1"/>
</dbReference>
<sequence>MKVFYFFGFLFLLSVVSGCKKDENVNSATWELTGEITQNTTLKKGVYNMIGFVYVKNGATLTIEPGTIIKGDKNSRATLIITRGSKIIADGAPTNPIIFTSSQPIGQRAPGDWGGIVLLGRARINNPGGESIIEGDLNDVFGDGRYGGTNDHDNSGTLRYVRIEYPGIPYQIDNEINGLTCGGVGNGTTLEHIQVSFSGDDSFEFFGGTVNAKYLVSVHATDDNFDFDNGFSGKLQFIVAQQDPAYADNAGTGASNGIESDNDANGTTNTPITRPVISNMTLIGANSTANAHHAAGNHWRRSSKLVVRNSIITGFAMAGVLIESANAASSLADGTSEFKNNLVFGIAKPYGTKSTTPTYADDAALASAAVLFGNVTLVAATDAGINDPFNQTAPNFLLKAESQAKTGSVFTGLDSFFTQVAYKGAFDTTNWTAGWANFNPQNTAY</sequence>
<dbReference type="eggNOG" id="COG5492">
    <property type="taxonomic scope" value="Bacteria"/>
</dbReference>
<dbReference type="OrthoDB" id="1521716at2"/>
<dbReference type="PANTHER" id="PTHR41339">
    <property type="entry name" value="LIPL48"/>
    <property type="match status" value="1"/>
</dbReference>
<accession>H8KP20</accession>